<evidence type="ECO:0000313" key="12">
    <source>
        <dbReference type="Ensembl" id="ENSXETP00000089244"/>
    </source>
</evidence>
<dbReference type="InterPro" id="IPR020863">
    <property type="entry name" value="MACPF_CS"/>
</dbReference>
<dbReference type="GO" id="GO:0016020">
    <property type="term" value="C:membrane"/>
    <property type="evidence" value="ECO:0000318"/>
    <property type="project" value="GO_Central"/>
</dbReference>
<dbReference type="AlphaFoldDB" id="A0A7D9NLH5"/>
<organism evidence="11">
    <name type="scientific">Xenopus tropicalis</name>
    <name type="common">Western clawed frog</name>
    <name type="synonym">Silurana tropicalis</name>
    <dbReference type="NCBI Taxonomy" id="8364"/>
    <lineage>
        <taxon>Eukaryota</taxon>
        <taxon>Metazoa</taxon>
        <taxon>Chordata</taxon>
        <taxon>Craniata</taxon>
        <taxon>Vertebrata</taxon>
        <taxon>Euteleostomi</taxon>
        <taxon>Amphibia</taxon>
        <taxon>Batrachia</taxon>
        <taxon>Anura</taxon>
        <taxon>Pipoidea</taxon>
        <taxon>Pipidae</taxon>
        <taxon>Xenopodinae</taxon>
        <taxon>Xenopus</taxon>
        <taxon>Silurana</taxon>
    </lineage>
</organism>
<dbReference type="Pfam" id="PF01823">
    <property type="entry name" value="MACPF"/>
    <property type="match status" value="1"/>
</dbReference>
<dbReference type="GO" id="GO:0022829">
    <property type="term" value="F:wide pore channel activity"/>
    <property type="evidence" value="ECO:0000318"/>
    <property type="project" value="GO_Central"/>
</dbReference>
<keyword evidence="8" id="KW-0732">Signal</keyword>
<evidence type="ECO:0000313" key="15">
    <source>
        <dbReference type="RefSeq" id="XP_031749363.1"/>
    </source>
</evidence>
<dbReference type="Pfam" id="PF00168">
    <property type="entry name" value="C2"/>
    <property type="match status" value="1"/>
</dbReference>
<reference evidence="11" key="3">
    <citation type="submission" date="2016-05" db="EMBL/GenBank/DDBJ databases">
        <title>WGS assembly of Xenopus tropicalis.</title>
        <authorList>
            <person name="Sessions A."/>
            <person name="Jenkins J."/>
            <person name="Mitros T."/>
            <person name="Lyons J.T."/>
            <person name="Dichmann D.S."/>
            <person name="Robert J."/>
            <person name="Harland R.M."/>
            <person name="Rokhsar D.S."/>
        </authorList>
    </citation>
    <scope>NUCLEOTIDE SEQUENCE</scope>
    <source>
        <strain evidence="11">Nigerian</strain>
    </source>
</reference>
<evidence type="ECO:0000256" key="7">
    <source>
        <dbReference type="ARBA" id="ARBA00023157"/>
    </source>
</evidence>
<keyword evidence="6" id="KW-0472">Membrane</keyword>
<name>A0A7D9NLH5_XENTR</name>
<evidence type="ECO:0000256" key="8">
    <source>
        <dbReference type="SAM" id="SignalP"/>
    </source>
</evidence>
<dbReference type="AGR" id="Xenbase:XB-GENE-29086167"/>
<gene>
    <name evidence="12 15 16" type="primary">LOC101732506</name>
    <name evidence="11" type="ORF">XENTR_v90026952mg</name>
</gene>
<dbReference type="InterPro" id="IPR035892">
    <property type="entry name" value="C2_domain_sf"/>
</dbReference>
<dbReference type="InterPro" id="IPR020864">
    <property type="entry name" value="MACPF"/>
</dbReference>
<dbReference type="PANTHER" id="PTHR46096">
    <property type="entry name" value="PERFORIN-1"/>
    <property type="match status" value="1"/>
</dbReference>
<evidence type="ECO:0000259" key="10">
    <source>
        <dbReference type="PROSITE" id="PS51412"/>
    </source>
</evidence>
<dbReference type="Xenbase" id="XB-GENE-29086167">
    <property type="gene designation" value="LOC101732506"/>
</dbReference>
<accession>A0A7D9NLH5</accession>
<dbReference type="Ensembl" id="ENSXETT00000090385">
    <property type="protein sequence ID" value="ENSXETP00000089244"/>
    <property type="gene ID" value="ENSXETG00000036418"/>
</dbReference>
<dbReference type="SMART" id="SM00457">
    <property type="entry name" value="MACPF"/>
    <property type="match status" value="1"/>
</dbReference>
<accession>A0A6I8S7T6</accession>
<evidence type="ECO:0000313" key="11">
    <source>
        <dbReference type="EMBL" id="OCA17615.1"/>
    </source>
</evidence>
<dbReference type="OMA" id="PCICSCH"/>
<feature type="domain" description="C2" evidence="9">
    <location>
        <begin position="400"/>
        <end position="517"/>
    </location>
</feature>
<dbReference type="GO" id="GO:0001913">
    <property type="term" value="P:T cell mediated cytotoxicity"/>
    <property type="evidence" value="ECO:0000318"/>
    <property type="project" value="GO_Central"/>
</dbReference>
<dbReference type="GeneID" id="101732506"/>
<evidence type="ECO:0000259" key="9">
    <source>
        <dbReference type="PROSITE" id="PS50004"/>
    </source>
</evidence>
<reference evidence="13" key="4">
    <citation type="submission" date="2021-03" db="UniProtKB">
        <authorList>
            <consortium name="Ensembl"/>
        </authorList>
    </citation>
    <scope>IDENTIFICATION</scope>
</reference>
<evidence type="ECO:0000256" key="6">
    <source>
        <dbReference type="ARBA" id="ARBA00023136"/>
    </source>
</evidence>
<evidence type="ECO:0000256" key="5">
    <source>
        <dbReference type="ARBA" id="ARBA00022852"/>
    </source>
</evidence>
<dbReference type="PROSITE" id="PS50004">
    <property type="entry name" value="C2"/>
    <property type="match status" value="1"/>
</dbReference>
<dbReference type="Ensembl" id="ENSXETT00000112689">
    <property type="protein sequence ID" value="ENSXETP00000117840"/>
    <property type="gene ID" value="ENSXETG00000036418"/>
</dbReference>
<evidence type="ECO:0000256" key="3">
    <source>
        <dbReference type="ARBA" id="ARBA00009214"/>
    </source>
</evidence>
<dbReference type="GeneTree" id="ENSGT00530000063725"/>
<dbReference type="GO" id="GO:0031640">
    <property type="term" value="P:killing of cells of another organism"/>
    <property type="evidence" value="ECO:0007669"/>
    <property type="project" value="UniProtKB-KW"/>
</dbReference>
<feature type="domain" description="MACPF" evidence="10">
    <location>
        <begin position="34"/>
        <end position="380"/>
    </location>
</feature>
<dbReference type="RefSeq" id="XP_031749363.1">
    <property type="nucleotide sequence ID" value="XM_031893503.1"/>
</dbReference>
<dbReference type="KEGG" id="xtr:101732506"/>
<proteinExistence type="inferred from homology"/>
<reference evidence="11 12" key="2">
    <citation type="journal article" date="2010" name="Science">
        <title>The genome of the Western clawed frog Xenopus tropicalis.</title>
        <authorList>
            <person name="Hellsten U."/>
            <person name="Harland R.M."/>
            <person name="Gilchrist M.J."/>
            <person name="Hendrix D."/>
            <person name="Jurka J."/>
            <person name="Kapitonov V."/>
            <person name="Ovcharenko I."/>
            <person name="Putnam N.H."/>
            <person name="Shu S."/>
            <person name="Taher L."/>
            <person name="Blitz I.L."/>
            <person name="Blumberg B."/>
            <person name="Dichmann D.S."/>
            <person name="Dubchak I."/>
            <person name="Amaya E."/>
            <person name="Detter J.C."/>
            <person name="Fletcher R."/>
            <person name="Gerhard D.S."/>
            <person name="Goodstein D."/>
            <person name="Graves T."/>
            <person name="Grigoriev I.V."/>
            <person name="Grimwood J."/>
            <person name="Kawashima T."/>
            <person name="Lindquist E."/>
            <person name="Lucas S.M."/>
            <person name="Mead P.E."/>
            <person name="Mitros T."/>
            <person name="Ogino H."/>
            <person name="Ohta Y."/>
            <person name="Poliakov A.V."/>
            <person name="Pollet N."/>
            <person name="Robert J."/>
            <person name="Salamov A."/>
            <person name="Sater A.K."/>
            <person name="Schmutz J."/>
            <person name="Terry A."/>
            <person name="Vize P.D."/>
            <person name="Warren W.C."/>
            <person name="Wells D."/>
            <person name="Wills A."/>
            <person name="Wilson R.K."/>
            <person name="Zimmerman L.B."/>
            <person name="Zorn A.M."/>
            <person name="Grainger R."/>
            <person name="Grammer T."/>
            <person name="Khokha M.K."/>
            <person name="Richardson P.M."/>
            <person name="Rokhsar D.S."/>
        </authorList>
    </citation>
    <scope>NUCLEOTIDE SEQUENCE [LARGE SCALE GENOMIC DNA]</scope>
    <source>
        <strain evidence="11 12">Nigerian</strain>
    </source>
</reference>
<dbReference type="SMART" id="SM00239">
    <property type="entry name" value="C2"/>
    <property type="match status" value="1"/>
</dbReference>
<comment type="similarity">
    <text evidence="3">Belongs to the complement C6/C7/C8/C9 family.</text>
</comment>
<feature type="signal peptide" evidence="8">
    <location>
        <begin position="1"/>
        <end position="20"/>
    </location>
</feature>
<keyword evidence="14" id="KW-1185">Reference proteome</keyword>
<evidence type="ECO:0000256" key="4">
    <source>
        <dbReference type="ARBA" id="ARBA00022525"/>
    </source>
</evidence>
<evidence type="ECO:0000313" key="13">
    <source>
        <dbReference type="Ensembl" id="ENSXETP00000103586"/>
    </source>
</evidence>
<evidence type="ECO:0000256" key="2">
    <source>
        <dbReference type="ARBA" id="ARBA00004613"/>
    </source>
</evidence>
<dbReference type="InterPro" id="IPR000008">
    <property type="entry name" value="C2_dom"/>
</dbReference>
<keyword evidence="4" id="KW-0964">Secreted</keyword>
<evidence type="ECO:0000256" key="1">
    <source>
        <dbReference type="ARBA" id="ARBA00004370"/>
    </source>
</evidence>
<dbReference type="GO" id="GO:0051607">
    <property type="term" value="P:defense response to virus"/>
    <property type="evidence" value="ECO:0000318"/>
    <property type="project" value="GO_Central"/>
</dbReference>
<dbReference type="PANTHER" id="PTHR46096:SF7">
    <property type="entry name" value="PERFORIN-1"/>
    <property type="match status" value="1"/>
</dbReference>
<dbReference type="InterPro" id="IPR052784">
    <property type="entry name" value="Perforin-1_pore-forming"/>
</dbReference>
<protein>
    <submittedName>
        <fullName evidence="12 15">Perforin-1</fullName>
    </submittedName>
</protein>
<dbReference type="SUPFAM" id="SSF49562">
    <property type="entry name" value="C2 domain (Calcium/lipid-binding domain, CaLB)"/>
    <property type="match status" value="1"/>
</dbReference>
<dbReference type="PROSITE" id="PS00279">
    <property type="entry name" value="MACPF_1"/>
    <property type="match status" value="1"/>
</dbReference>
<dbReference type="GO" id="GO:0005576">
    <property type="term" value="C:extracellular region"/>
    <property type="evidence" value="ECO:0007669"/>
    <property type="project" value="UniProtKB-SubCell"/>
</dbReference>
<dbReference type="EMBL" id="KV460484">
    <property type="protein sequence ID" value="OCA17615.1"/>
    <property type="molecule type" value="Genomic_DNA"/>
</dbReference>
<evidence type="ECO:0000313" key="16">
    <source>
        <dbReference type="Xenbase" id="XB-GENE-29086167"/>
    </source>
</evidence>
<reference evidence="15" key="5">
    <citation type="submission" date="2025-04" db="UniProtKB">
        <authorList>
            <consortium name="RefSeq"/>
        </authorList>
    </citation>
    <scope>IDENTIFICATION</scope>
    <source>
        <strain evidence="15">Nigerian</strain>
        <tissue evidence="15">Liver and blood</tissue>
    </source>
</reference>
<dbReference type="Gene3D" id="2.60.40.150">
    <property type="entry name" value="C2 domain"/>
    <property type="match status" value="1"/>
</dbReference>
<feature type="chain" id="PRO_5044656456" evidence="8">
    <location>
        <begin position="21"/>
        <end position="549"/>
    </location>
</feature>
<keyword evidence="5" id="KW-0204">Cytolysis</keyword>
<reference evidence="11" key="1">
    <citation type="submission" date="2009-11" db="EMBL/GenBank/DDBJ databases">
        <authorList>
            <consortium name="US DOE Joint Genome Institute (JGI-PGF)"/>
            <person name="Ottilar R."/>
            <person name="Schmutz J."/>
            <person name="Salamov A."/>
            <person name="Cheng J.F."/>
            <person name="Lucas S."/>
            <person name="Pitluck S."/>
            <person name="Gundlach H."/>
            <person name="Guo Y."/>
            <person name="Haberer G."/>
            <person name="Nasrallah J."/>
            <person name="Mayer K.F.X."/>
            <person name="van de Peer Y."/>
            <person name="Weigel D."/>
            <person name="Grigoriev I.V."/>
        </authorList>
    </citation>
    <scope>NUCLEOTIDE SEQUENCE</scope>
    <source>
        <strain evidence="11">Nigerian</strain>
    </source>
</reference>
<comment type="subcellular location">
    <subcellularLocation>
        <location evidence="1">Membrane</location>
    </subcellularLocation>
    <subcellularLocation>
        <location evidence="2">Secreted</location>
    </subcellularLocation>
</comment>
<dbReference type="Ensembl" id="ENSXETT00000111234">
    <property type="protein sequence ID" value="ENSXETP00000103586"/>
    <property type="gene ID" value="ENSXETG00000036418"/>
</dbReference>
<keyword evidence="7" id="KW-1015">Disulfide bond</keyword>
<dbReference type="PROSITE" id="PS51412">
    <property type="entry name" value="MACPF_2"/>
    <property type="match status" value="1"/>
</dbReference>
<dbReference type="GO" id="GO:0001771">
    <property type="term" value="P:immunological synapse formation"/>
    <property type="evidence" value="ECO:0000318"/>
    <property type="project" value="GO_Central"/>
</dbReference>
<dbReference type="Proteomes" id="UP000008143">
    <property type="component" value="Chromosome 9"/>
</dbReference>
<sequence>MKLNMLILFTLLIALPKSSPTNLDPFKYACKPGSPEECKKASFVPGHTLLGQGLDIVTMKKTGAFLLDMQIYQMANKTCTLCENPYNKKILEKLPISMVDWTPQAACTRNIESSLMNSKVSLANKEASNVQNDWKVGLDIPIKTVTVHTALAGSHSKLAEFAQSKTITDQYSFLSHELSCAFYRFRLSFEPPLTEDFTKSLQQLPNNYKYNKEEYRKLIAKYGTHYIVQAMVGGKVSEVTALRTCQVAMEGMTLDAVKDCLGVEAKISAGFPIISPSISSEFRRCKEIAKTSKRGDNFHSTFNERIWEVKGGKVTFDLLNTEGGKGSREFEEWMKSLKTDPDVLTYSVEPIHELVRVNGPKKENLRIAVSEYIKENALTKKCFCPRYSPPSQGPDCSCTCPLTKYMNSDCCPTNQGMAKVSLKIQRAQWLPGEFLSAADGYAIFMYDGKEVRTPTVWNNNNPIWNSEFEFDLVQLSQSKMYTIEVWDRNIIFSDRFLGRCNKLLKSGILEDTCYLGHGSITYTITANCVPHLQGLYCQDYSPVPPKQNP</sequence>
<dbReference type="OrthoDB" id="1366754at2759"/>
<evidence type="ECO:0000313" key="14">
    <source>
        <dbReference type="Proteomes" id="UP000008143"/>
    </source>
</evidence>